<feature type="binding site" evidence="15">
    <location>
        <begin position="423"/>
        <end position="430"/>
    </location>
    <ligand>
        <name>ATP</name>
        <dbReference type="ChEBI" id="CHEBI:30616"/>
    </ligand>
</feature>
<keyword evidence="7 15" id="KW-0547">Nucleotide-binding</keyword>
<evidence type="ECO:0000256" key="5">
    <source>
        <dbReference type="ARBA" id="ARBA00022553"/>
    </source>
</evidence>
<keyword evidence="21" id="KW-1185">Reference proteome</keyword>
<dbReference type="SUPFAM" id="SSF52540">
    <property type="entry name" value="P-loop containing nucleoside triphosphate hydrolases"/>
    <property type="match status" value="1"/>
</dbReference>
<gene>
    <name evidence="20" type="primary">KIF14</name>
</gene>
<evidence type="ECO:0000256" key="4">
    <source>
        <dbReference type="ARBA" id="ARBA00022490"/>
    </source>
</evidence>
<evidence type="ECO:0000256" key="13">
    <source>
        <dbReference type="ARBA" id="ARBA00064520"/>
    </source>
</evidence>
<keyword evidence="12" id="KW-0539">Nucleus</keyword>
<evidence type="ECO:0000256" key="7">
    <source>
        <dbReference type="ARBA" id="ARBA00022741"/>
    </source>
</evidence>
<dbReference type="InterPro" id="IPR001752">
    <property type="entry name" value="Kinesin_motor_dom"/>
</dbReference>
<dbReference type="InterPro" id="IPR027417">
    <property type="entry name" value="P-loop_NTPase"/>
</dbReference>
<keyword evidence="4" id="KW-0963">Cytoplasm</keyword>
<name>H3ALE7_LATCH</name>
<dbReference type="InterPro" id="IPR000253">
    <property type="entry name" value="FHA_dom"/>
</dbReference>
<keyword evidence="10 15" id="KW-0505">Motor protein</keyword>
<dbReference type="EMBL" id="AFYH01087441">
    <property type="status" value="NOT_ANNOTATED_CDS"/>
    <property type="molecule type" value="Genomic_DNA"/>
</dbReference>
<keyword evidence="6" id="KW-0493">Microtubule</keyword>
<dbReference type="PROSITE" id="PS50067">
    <property type="entry name" value="KINESIN_MOTOR_2"/>
    <property type="match status" value="1"/>
</dbReference>
<dbReference type="Pfam" id="PF23313">
    <property type="entry name" value="4HB_KIF14"/>
    <property type="match status" value="1"/>
</dbReference>
<dbReference type="GO" id="GO:0007018">
    <property type="term" value="P:microtubule-based movement"/>
    <property type="evidence" value="ECO:0007669"/>
    <property type="project" value="InterPro"/>
</dbReference>
<evidence type="ECO:0000256" key="14">
    <source>
        <dbReference type="ARBA" id="ARBA00073220"/>
    </source>
</evidence>
<evidence type="ECO:0000256" key="3">
    <source>
        <dbReference type="ARBA" id="ARBA00004214"/>
    </source>
</evidence>
<dbReference type="PRINTS" id="PR00380">
    <property type="entry name" value="KINESINHEAVY"/>
</dbReference>
<evidence type="ECO:0000256" key="17">
    <source>
        <dbReference type="SAM" id="MobiDB-lite"/>
    </source>
</evidence>
<dbReference type="Ensembl" id="ENSLACT00000010547.1">
    <property type="protein sequence ID" value="ENSLACP00000010468.1"/>
    <property type="gene ID" value="ENSLACG00000009222.1"/>
</dbReference>
<keyword evidence="8 15" id="KW-0067">ATP-binding</keyword>
<feature type="coiled-coil region" evidence="16">
    <location>
        <begin position="718"/>
        <end position="756"/>
    </location>
</feature>
<evidence type="ECO:0000256" key="15">
    <source>
        <dbReference type="PROSITE-ProRule" id="PRU00283"/>
    </source>
</evidence>
<dbReference type="GO" id="GO:0008017">
    <property type="term" value="F:microtubule binding"/>
    <property type="evidence" value="ECO:0007669"/>
    <property type="project" value="InterPro"/>
</dbReference>
<accession>H3ALE7</accession>
<dbReference type="SMART" id="SM00240">
    <property type="entry name" value="FHA"/>
    <property type="match status" value="1"/>
</dbReference>
<sequence>LLVYGKVKYKKRTNQLVQSSDLTKASSKFGQQLKSQLQDNQLAAADQVKKGRESNKTYVLSSCNPKIGRPVTPRSEQNLTLQKRKTVSKGSSGTEKETHENIDWEKEQLERRLTLQRLTRTGSIERGSSTNLPQSPIVDNAAHQAAKNTKHISQRNTCSKSLAGSSSSLEASEAPTSTESRSRLENPCGKGAALKSDHFYLVPTSSKSTVGAKLNGKDYSGQKPEKGVLRSPGAKSGSLERQRTPSIPTAVEGFKTLLKSGNHQDAQSPASAASKTFLGIKPKSKMSLTTSLSAGGDRKLKENADGQQSVLVKRETEVQMTCPGKAVLTVENSAVMVAVRARPFSSREKSENAFQVVFMDGQDTIVQHPETKQTFNFMYDFSFWSSNQTHPDFASQEMVYDKVALPLLERAFEGFNTCLFTYGQTGSGKSYTMMGFSEEEGIIPRFCEQLFSRVAKTKTQQVIYNLEMSYFEVYNEKIHDLLVAKDQSGQKKQPLRVREHPVFGPYVQDLSVNVVTSYSDIQSWLELGNKQRATAATGMNDKSSRSHSVFTIVMTQTKTEFVEEEEHDHRVTSRINLVDLAGSERCCSTQASGDRLKEGMSINKSLLTLGKVISALSEHSQTRKKAFIPYRESVLTWLLKESLGGNSKTAMIATISPASSYVEETLSTLRYAQQARMIINVAKVNEDTNAKLIRELKGEIEKLKAAQMSARGIESEKYRLCQQEIAAMKMKLGQQEREMQEAQRTWKLKLEQAEKRKVEETKVLQKAGITFKVDNRLPNLVNLNEDPQLSEMLLYMIKEGQIKVGKYKPTSTHDIQLSGALIADDHCTIRNLNGIVSITPVGDAKTYVNGNLISESTTLHHGDRVILGGDHYFRFNHPIEVQEGKRPSCGAGLSSEGPKDFEFAKNELLTAQKAKLEAEIEEARLKAKEEMIQGIQVAKEMAQRELSCQKTIYENKIKELEVELEEESRKKKFQEINNQKAVTKIEELEKVKQRLEQEVHLNKKRLQLETLATKQALEDHNIRHARILEALEAEKWKLADDLARMQNERNRKAMSTKNVNSTEMYWSSMKLSVMIQEANTISNKLKKHTVFSRYEPSDKENLAPGTQIRVQNTKLGITTFWTLETFESKLAAMRELIEGNTSSRDDDVFYDPGDEWEPDLSTSSVSLFSRRRVRSRSLMKNRRISSCLYEIQEHSIQSLQSSHSSGLMNKSKRVCSSVSETVLPDICKELMGLALESLERNSGTQESIADRVLTDLMTIHTGMMVISKAYKELDEESQENLFASNQAAQYHCIKVTSSLERLVVLIKHWLDGSFSEHPNEELQNEVRKLGGYLQLLLQGCCSDISSMVKEAQNKASQAVKRAARHLGQLAAFTGMELHLSEEKREEKMSEKWGVILALYNGIGIGLEDLLCTGLKRAKDMQYGLQRGLFPQHELVQEMNIAVNFAVSIQNYLMENKKKDIGATLRQEDKLCEYQDLKTANAVAVELVKFNESVGQVCQTVVSALKDIREYEDVYQLRKHTQLICSLAKSIHDCFSSLLNTSSGDITVNSTASAEKANSITTNSLIMELNSTSKMLNTAFSQLREEQKNVYDHIEQKTEGRGKPTNTVGVAFSHRSRMVPKHVYKLTPETTAGVIELSSTGIKWV</sequence>
<evidence type="ECO:0000313" key="21">
    <source>
        <dbReference type="Proteomes" id="UP000008672"/>
    </source>
</evidence>
<dbReference type="InterPro" id="IPR032405">
    <property type="entry name" value="Kinesin_assoc"/>
</dbReference>
<comment type="subunit">
    <text evidence="13">Directly interacts with PRC1 within a complex also containing KIF4A, KIF20A and KIF23; targets to the central spindle. Directly interacts with CIT depending on the activation state of the kinase (stronger interaction with the kinase-dead form); targets to the midbody. Interacts with ARRB2; the interaction is detected in the nucleus upon OR1D2 stimulation. Interacts with AKT1; the interaction is detected in the plasma membrane upon INS stimulation and promotes AKT1 phosphorylation. Interacts with SVIL; at midbody during cytokinesis. Interacts with RADIL (via PDZ domain); recruits RADIL to the microtubule network restricting RADIL from interaction with activated RAP1A.</text>
</comment>
<feature type="domain" description="Kinesin motor" evidence="19">
    <location>
        <begin position="334"/>
        <end position="678"/>
    </location>
</feature>
<dbReference type="InterPro" id="IPR019821">
    <property type="entry name" value="Kinesin_motor_CS"/>
</dbReference>
<dbReference type="FunFam" id="3.40.850.10:FF:000042">
    <property type="entry name" value="Kinesin family member 14"/>
    <property type="match status" value="1"/>
</dbReference>
<dbReference type="GO" id="GO:0001822">
    <property type="term" value="P:kidney development"/>
    <property type="evidence" value="ECO:0007669"/>
    <property type="project" value="Ensembl"/>
</dbReference>
<dbReference type="Pfam" id="PF00225">
    <property type="entry name" value="Kinesin"/>
    <property type="match status" value="1"/>
</dbReference>
<keyword evidence="9 16" id="KW-0175">Coiled coil</keyword>
<evidence type="ECO:0000256" key="2">
    <source>
        <dbReference type="ARBA" id="ARBA00004186"/>
    </source>
</evidence>
<dbReference type="InterPro" id="IPR008984">
    <property type="entry name" value="SMAD_FHA_dom_sf"/>
</dbReference>
<dbReference type="Pfam" id="PF16183">
    <property type="entry name" value="Kinesin_assoc"/>
    <property type="match status" value="1"/>
</dbReference>
<dbReference type="OMA" id="VVLIKHW"/>
<dbReference type="GO" id="GO:0007420">
    <property type="term" value="P:brain development"/>
    <property type="evidence" value="ECO:0007669"/>
    <property type="project" value="Ensembl"/>
</dbReference>
<proteinExistence type="inferred from homology"/>
<reference evidence="20" key="2">
    <citation type="submission" date="2025-08" db="UniProtKB">
        <authorList>
            <consortium name="Ensembl"/>
        </authorList>
    </citation>
    <scope>IDENTIFICATION</scope>
</reference>
<feature type="coiled-coil region" evidence="16">
    <location>
        <begin position="906"/>
        <end position="1048"/>
    </location>
</feature>
<evidence type="ECO:0000256" key="10">
    <source>
        <dbReference type="ARBA" id="ARBA00023175"/>
    </source>
</evidence>
<evidence type="ECO:0000256" key="1">
    <source>
        <dbReference type="ARBA" id="ARBA00004123"/>
    </source>
</evidence>
<dbReference type="GO" id="GO:0030496">
    <property type="term" value="C:midbody"/>
    <property type="evidence" value="ECO:0007669"/>
    <property type="project" value="UniProtKB-SubCell"/>
</dbReference>
<dbReference type="CDD" id="cd22707">
    <property type="entry name" value="FHA_KIF14"/>
    <property type="match status" value="1"/>
</dbReference>
<protein>
    <recommendedName>
        <fullName evidence="14">Kinesin-like protein KIF14</fullName>
    </recommendedName>
</protein>
<evidence type="ECO:0000256" key="12">
    <source>
        <dbReference type="ARBA" id="ARBA00023242"/>
    </source>
</evidence>
<feature type="region of interest" description="Disordered" evidence="17">
    <location>
        <begin position="118"/>
        <end position="137"/>
    </location>
</feature>
<dbReference type="STRING" id="7897.ENSLACP00000010468"/>
<dbReference type="GO" id="GO:0005634">
    <property type="term" value="C:nucleus"/>
    <property type="evidence" value="ECO:0007669"/>
    <property type="project" value="UniProtKB-SubCell"/>
</dbReference>
<evidence type="ECO:0000256" key="6">
    <source>
        <dbReference type="ARBA" id="ARBA00022701"/>
    </source>
</evidence>
<feature type="region of interest" description="Disordered" evidence="17">
    <location>
        <begin position="209"/>
        <end position="244"/>
    </location>
</feature>
<dbReference type="Gene3D" id="2.60.200.20">
    <property type="match status" value="1"/>
</dbReference>
<evidence type="ECO:0000256" key="8">
    <source>
        <dbReference type="ARBA" id="ARBA00022840"/>
    </source>
</evidence>
<dbReference type="Gene3D" id="3.40.850.10">
    <property type="entry name" value="Kinesin motor domain"/>
    <property type="match status" value="1"/>
</dbReference>
<dbReference type="GO" id="GO:0005524">
    <property type="term" value="F:ATP binding"/>
    <property type="evidence" value="ECO:0007669"/>
    <property type="project" value="UniProtKB-UniRule"/>
</dbReference>
<dbReference type="EMBL" id="AFYH01087447">
    <property type="status" value="NOT_ANNOTATED_CDS"/>
    <property type="molecule type" value="Genomic_DNA"/>
</dbReference>
<dbReference type="EMBL" id="AFYH01087446">
    <property type="status" value="NOT_ANNOTATED_CDS"/>
    <property type="molecule type" value="Genomic_DNA"/>
</dbReference>
<dbReference type="GO" id="GO:0005819">
    <property type="term" value="C:spindle"/>
    <property type="evidence" value="ECO:0007669"/>
    <property type="project" value="UniProtKB-SubCell"/>
</dbReference>
<dbReference type="FunCoup" id="H3ALE7">
    <property type="interactions" value="1377"/>
</dbReference>
<dbReference type="InterPro" id="IPR036961">
    <property type="entry name" value="Kinesin_motor_dom_sf"/>
</dbReference>
<feature type="region of interest" description="Disordered" evidence="17">
    <location>
        <begin position="64"/>
        <end position="105"/>
    </location>
</feature>
<comment type="similarity">
    <text evidence="15">Belongs to the TRAFAC class myosin-kinesin ATPase superfamily. Kinesin family.</text>
</comment>
<dbReference type="EMBL" id="AFYH01087442">
    <property type="status" value="NOT_ANNOTATED_CDS"/>
    <property type="molecule type" value="Genomic_DNA"/>
</dbReference>
<dbReference type="SMART" id="SM00129">
    <property type="entry name" value="KISc"/>
    <property type="match status" value="1"/>
</dbReference>
<dbReference type="Proteomes" id="UP000008672">
    <property type="component" value="Unassembled WGS sequence"/>
</dbReference>
<dbReference type="GeneTree" id="ENSGT00940000156834"/>
<dbReference type="GO" id="GO:0003777">
    <property type="term" value="F:microtubule motor activity"/>
    <property type="evidence" value="ECO:0007669"/>
    <property type="project" value="InterPro"/>
</dbReference>
<dbReference type="GO" id="GO:0005874">
    <property type="term" value="C:microtubule"/>
    <property type="evidence" value="ECO:0007669"/>
    <property type="project" value="UniProtKB-KW"/>
</dbReference>
<dbReference type="Pfam" id="PF00498">
    <property type="entry name" value="FHA"/>
    <property type="match status" value="1"/>
</dbReference>
<feature type="compositionally biased region" description="Low complexity" evidence="17">
    <location>
        <begin position="157"/>
        <end position="179"/>
    </location>
</feature>
<keyword evidence="5" id="KW-0597">Phosphoprotein</keyword>
<dbReference type="SUPFAM" id="SSF49879">
    <property type="entry name" value="SMAD/FHA domain"/>
    <property type="match status" value="1"/>
</dbReference>
<dbReference type="eggNOG" id="KOG0245">
    <property type="taxonomic scope" value="Eukaryota"/>
</dbReference>
<organism evidence="20 21">
    <name type="scientific">Latimeria chalumnae</name>
    <name type="common">Coelacanth</name>
    <dbReference type="NCBI Taxonomy" id="7897"/>
    <lineage>
        <taxon>Eukaryota</taxon>
        <taxon>Metazoa</taxon>
        <taxon>Chordata</taxon>
        <taxon>Craniata</taxon>
        <taxon>Vertebrata</taxon>
        <taxon>Euteleostomi</taxon>
        <taxon>Coelacanthiformes</taxon>
        <taxon>Coelacanthidae</taxon>
        <taxon>Latimeria</taxon>
    </lineage>
</organism>
<evidence type="ECO:0000256" key="9">
    <source>
        <dbReference type="ARBA" id="ARBA00023054"/>
    </source>
</evidence>
<keyword evidence="11" id="KW-0206">Cytoskeleton</keyword>
<comment type="subcellular location">
    <subcellularLocation>
        <location evidence="2">Cytoplasm</location>
        <location evidence="2">Cytoskeleton</location>
        <location evidence="2">Spindle</location>
    </subcellularLocation>
    <subcellularLocation>
        <location evidence="3">Midbody</location>
    </subcellularLocation>
    <subcellularLocation>
        <location evidence="1">Nucleus</location>
    </subcellularLocation>
</comment>
<evidence type="ECO:0000256" key="16">
    <source>
        <dbReference type="SAM" id="Coils"/>
    </source>
</evidence>
<evidence type="ECO:0000259" key="19">
    <source>
        <dbReference type="PROSITE" id="PS50067"/>
    </source>
</evidence>
<dbReference type="PROSITE" id="PS50006">
    <property type="entry name" value="FHA_DOMAIN"/>
    <property type="match status" value="1"/>
</dbReference>
<dbReference type="PANTHER" id="PTHR47117:SF7">
    <property type="entry name" value="KINESIN-LIKE PROTEIN KIF14"/>
    <property type="match status" value="1"/>
</dbReference>
<dbReference type="HOGENOM" id="CLU_003253_0_0_1"/>
<feature type="compositionally biased region" description="Basic and acidic residues" evidence="17">
    <location>
        <begin position="94"/>
        <end position="105"/>
    </location>
</feature>
<dbReference type="InParanoid" id="H3ALE7"/>
<dbReference type="EMBL" id="AFYH01087444">
    <property type="status" value="NOT_ANNOTATED_CDS"/>
    <property type="molecule type" value="Genomic_DNA"/>
</dbReference>
<dbReference type="PROSITE" id="PS00411">
    <property type="entry name" value="KINESIN_MOTOR_1"/>
    <property type="match status" value="1"/>
</dbReference>
<feature type="region of interest" description="Disordered" evidence="17">
    <location>
        <begin position="142"/>
        <end position="189"/>
    </location>
</feature>
<dbReference type="GO" id="GO:0043066">
    <property type="term" value="P:negative regulation of apoptotic process"/>
    <property type="evidence" value="ECO:0007669"/>
    <property type="project" value="UniProtKB-ARBA"/>
</dbReference>
<dbReference type="PANTHER" id="PTHR47117">
    <property type="entry name" value="STAR-RELATED LIPID TRANSFER PROTEIN 9"/>
    <property type="match status" value="1"/>
</dbReference>
<dbReference type="FunFam" id="2.60.200.20:FF:000020">
    <property type="entry name" value="Kinesin family member 14"/>
    <property type="match status" value="1"/>
</dbReference>
<evidence type="ECO:0000313" key="20">
    <source>
        <dbReference type="Ensembl" id="ENSLACP00000010468.1"/>
    </source>
</evidence>
<evidence type="ECO:0000259" key="18">
    <source>
        <dbReference type="PROSITE" id="PS50006"/>
    </source>
</evidence>
<dbReference type="InterPro" id="IPR056523">
    <property type="entry name" value="4HB_KIF14"/>
</dbReference>
<reference evidence="21" key="1">
    <citation type="submission" date="2011-08" db="EMBL/GenBank/DDBJ databases">
        <title>The draft genome of Latimeria chalumnae.</title>
        <authorList>
            <person name="Di Palma F."/>
            <person name="Alfoldi J."/>
            <person name="Johnson J."/>
            <person name="Berlin A."/>
            <person name="Gnerre S."/>
            <person name="Jaffe D."/>
            <person name="MacCallum I."/>
            <person name="Young S."/>
            <person name="Walker B.J."/>
            <person name="Lander E."/>
            <person name="Lindblad-Toh K."/>
        </authorList>
    </citation>
    <scope>NUCLEOTIDE SEQUENCE [LARGE SCALE GENOMIC DNA]</scope>
    <source>
        <strain evidence="21">Wild caught</strain>
    </source>
</reference>
<reference evidence="20" key="3">
    <citation type="submission" date="2025-09" db="UniProtKB">
        <authorList>
            <consortium name="Ensembl"/>
        </authorList>
    </citation>
    <scope>IDENTIFICATION</scope>
</reference>
<feature type="domain" description="FHA" evidence="18">
    <location>
        <begin position="802"/>
        <end position="853"/>
    </location>
</feature>
<dbReference type="EMBL" id="AFYH01087443">
    <property type="status" value="NOT_ANNOTATED_CDS"/>
    <property type="molecule type" value="Genomic_DNA"/>
</dbReference>
<dbReference type="CDD" id="cd01365">
    <property type="entry name" value="KISc_KIF1A_KIF1B"/>
    <property type="match status" value="1"/>
</dbReference>
<evidence type="ECO:0000256" key="11">
    <source>
        <dbReference type="ARBA" id="ARBA00023212"/>
    </source>
</evidence>
<dbReference type="EMBL" id="AFYH01087445">
    <property type="status" value="NOT_ANNOTATED_CDS"/>
    <property type="molecule type" value="Genomic_DNA"/>
</dbReference>